<dbReference type="AlphaFoldDB" id="S8ERJ0"/>
<dbReference type="OrthoDB" id="2687560at2759"/>
<evidence type="ECO:0000313" key="2">
    <source>
        <dbReference type="EMBL" id="EPT05604.1"/>
    </source>
</evidence>
<dbReference type="InParanoid" id="S8ERJ0"/>
<organism evidence="2 3">
    <name type="scientific">Fomitopsis schrenkii</name>
    <name type="common">Brown rot fungus</name>
    <dbReference type="NCBI Taxonomy" id="2126942"/>
    <lineage>
        <taxon>Eukaryota</taxon>
        <taxon>Fungi</taxon>
        <taxon>Dikarya</taxon>
        <taxon>Basidiomycota</taxon>
        <taxon>Agaricomycotina</taxon>
        <taxon>Agaricomycetes</taxon>
        <taxon>Polyporales</taxon>
        <taxon>Fomitopsis</taxon>
    </lineage>
</organism>
<feature type="compositionally biased region" description="Polar residues" evidence="1">
    <location>
        <begin position="194"/>
        <end position="204"/>
    </location>
</feature>
<gene>
    <name evidence="2" type="ORF">FOMPIDRAFT_1138811</name>
</gene>
<sequence>MGASNFLADDNARMFCREYRWSRFLTKWESLPRLRLEAHRVLYDCSVCAFTNTIGPTCPWCMGVCRARVPGSPCARRRISCPQLLSEAQRVQMRRLETRPAMATRSNHAVSSKRPGREAARVGVRPRVHTTRRQKHRKAGVHSTTDIVTAITYDVEPELKPFLKELMTMHDNDHTTNAMPDLSIKAHIHSRPDSTLESTKSIAVSSTSTSSHHTLRRKQRMAALRKRSSRSLRKHSMPILSKTCARRVDECEQVVSVQAFLSSRSPSPAPGPLIPLGHPGRPLYTAIRKNMSPPPGLNPPLSDVGHGSSLHTILLERGARSLDMPRPATLGRSYHLHQPIPPSDWTAGCSLTGEAELRPDLVRCRSADVVSHRPREVNLGGVVREKVKNFGKGLKELLRRT</sequence>
<protein>
    <submittedName>
        <fullName evidence="2">Uncharacterized protein</fullName>
    </submittedName>
</protein>
<accession>S8ERJ0</accession>
<feature type="compositionally biased region" description="Basic residues" evidence="1">
    <location>
        <begin position="213"/>
        <end position="234"/>
    </location>
</feature>
<dbReference type="Proteomes" id="UP000015241">
    <property type="component" value="Unassembled WGS sequence"/>
</dbReference>
<proteinExistence type="predicted"/>
<dbReference type="STRING" id="743788.S8ERJ0"/>
<name>S8ERJ0_FOMSC</name>
<keyword evidence="3" id="KW-1185">Reference proteome</keyword>
<reference evidence="2 3" key="1">
    <citation type="journal article" date="2012" name="Science">
        <title>The Paleozoic origin of enzymatic lignin decomposition reconstructed from 31 fungal genomes.</title>
        <authorList>
            <person name="Floudas D."/>
            <person name="Binder M."/>
            <person name="Riley R."/>
            <person name="Barry K."/>
            <person name="Blanchette R.A."/>
            <person name="Henrissat B."/>
            <person name="Martinez A.T."/>
            <person name="Otillar R."/>
            <person name="Spatafora J.W."/>
            <person name="Yadav J.S."/>
            <person name="Aerts A."/>
            <person name="Benoit I."/>
            <person name="Boyd A."/>
            <person name="Carlson A."/>
            <person name="Copeland A."/>
            <person name="Coutinho P.M."/>
            <person name="de Vries R.P."/>
            <person name="Ferreira P."/>
            <person name="Findley K."/>
            <person name="Foster B."/>
            <person name="Gaskell J."/>
            <person name="Glotzer D."/>
            <person name="Gorecki P."/>
            <person name="Heitman J."/>
            <person name="Hesse C."/>
            <person name="Hori C."/>
            <person name="Igarashi K."/>
            <person name="Jurgens J.A."/>
            <person name="Kallen N."/>
            <person name="Kersten P."/>
            <person name="Kohler A."/>
            <person name="Kuees U."/>
            <person name="Kumar T.K.A."/>
            <person name="Kuo A."/>
            <person name="LaButti K."/>
            <person name="Larrondo L.F."/>
            <person name="Lindquist E."/>
            <person name="Ling A."/>
            <person name="Lombard V."/>
            <person name="Lucas S."/>
            <person name="Lundell T."/>
            <person name="Martin R."/>
            <person name="McLaughlin D.J."/>
            <person name="Morgenstern I."/>
            <person name="Morin E."/>
            <person name="Murat C."/>
            <person name="Nagy L.G."/>
            <person name="Nolan M."/>
            <person name="Ohm R.A."/>
            <person name="Patyshakuliyeva A."/>
            <person name="Rokas A."/>
            <person name="Ruiz-Duenas F.J."/>
            <person name="Sabat G."/>
            <person name="Salamov A."/>
            <person name="Samejima M."/>
            <person name="Schmutz J."/>
            <person name="Slot J.C."/>
            <person name="St John F."/>
            <person name="Stenlid J."/>
            <person name="Sun H."/>
            <person name="Sun S."/>
            <person name="Syed K."/>
            <person name="Tsang A."/>
            <person name="Wiebenga A."/>
            <person name="Young D."/>
            <person name="Pisabarro A."/>
            <person name="Eastwood D.C."/>
            <person name="Martin F."/>
            <person name="Cullen D."/>
            <person name="Grigoriev I.V."/>
            <person name="Hibbett D.S."/>
        </authorList>
    </citation>
    <scope>NUCLEOTIDE SEQUENCE</scope>
    <source>
        <strain evidence="3">FP-58527</strain>
    </source>
</reference>
<feature type="region of interest" description="Disordered" evidence="1">
    <location>
        <begin position="194"/>
        <end position="234"/>
    </location>
</feature>
<evidence type="ECO:0000256" key="1">
    <source>
        <dbReference type="SAM" id="MobiDB-lite"/>
    </source>
</evidence>
<feature type="compositionally biased region" description="Basic residues" evidence="1">
    <location>
        <begin position="124"/>
        <end position="140"/>
    </location>
</feature>
<dbReference type="HOGENOM" id="CLU_647221_0_0_1"/>
<dbReference type="EMBL" id="KE504123">
    <property type="protein sequence ID" value="EPT05604.1"/>
    <property type="molecule type" value="Genomic_DNA"/>
</dbReference>
<evidence type="ECO:0000313" key="3">
    <source>
        <dbReference type="Proteomes" id="UP000015241"/>
    </source>
</evidence>
<feature type="region of interest" description="Disordered" evidence="1">
    <location>
        <begin position="100"/>
        <end position="142"/>
    </location>
</feature>